<evidence type="ECO:0000256" key="3">
    <source>
        <dbReference type="RuleBase" id="RU361235"/>
    </source>
</evidence>
<dbReference type="AlphaFoldDB" id="Q4RCA9"/>
<gene>
    <name evidence="5" type="ORF">GSTENG00036881001</name>
</gene>
<dbReference type="SUPFAM" id="SSF53474">
    <property type="entry name" value="alpha/beta-Hydrolases"/>
    <property type="match status" value="1"/>
</dbReference>
<proteinExistence type="inferred from homology"/>
<dbReference type="OrthoDB" id="3200163at2759"/>
<evidence type="ECO:0000256" key="2">
    <source>
        <dbReference type="ARBA" id="ARBA00022801"/>
    </source>
</evidence>
<dbReference type="Pfam" id="PF00135">
    <property type="entry name" value="COesterase"/>
    <property type="match status" value="1"/>
</dbReference>
<dbReference type="InterPro" id="IPR002018">
    <property type="entry name" value="CarbesteraseB"/>
</dbReference>
<name>Q4RCA9_TETNG</name>
<dbReference type="InterPro" id="IPR029058">
    <property type="entry name" value="AB_hydrolase_fold"/>
</dbReference>
<comment type="similarity">
    <text evidence="1 3">Belongs to the type-B carboxylesterase/lipase family.</text>
</comment>
<evidence type="ECO:0000313" key="5">
    <source>
        <dbReference type="EMBL" id="CAG13974.1"/>
    </source>
</evidence>
<dbReference type="InterPro" id="IPR050309">
    <property type="entry name" value="Type-B_Carboxylest/Lipase"/>
</dbReference>
<dbReference type="EMBL" id="CAAE01019363">
    <property type="protein sequence ID" value="CAG13974.1"/>
    <property type="molecule type" value="Genomic_DNA"/>
</dbReference>
<dbReference type="PANTHER" id="PTHR11559">
    <property type="entry name" value="CARBOXYLESTERASE"/>
    <property type="match status" value="1"/>
</dbReference>
<reference evidence="5" key="2">
    <citation type="submission" date="2004-02" db="EMBL/GenBank/DDBJ databases">
        <authorList>
            <consortium name="Genoscope"/>
            <consortium name="Whitehead Institute Centre for Genome Research"/>
        </authorList>
    </citation>
    <scope>NUCLEOTIDE SEQUENCE</scope>
</reference>
<feature type="non-terminal residue" evidence="5">
    <location>
        <position position="1"/>
    </location>
</feature>
<reference evidence="5" key="1">
    <citation type="journal article" date="2004" name="Nature">
        <title>Genome duplication in the teleost fish Tetraodon nigroviridis reveals the early vertebrate proto-karyotype.</title>
        <authorList>
            <person name="Jaillon O."/>
            <person name="Aury J.-M."/>
            <person name="Brunet F."/>
            <person name="Petit J.-L."/>
            <person name="Stange-Thomann N."/>
            <person name="Mauceli E."/>
            <person name="Bouneau L."/>
            <person name="Fischer C."/>
            <person name="Ozouf-Costaz C."/>
            <person name="Bernot A."/>
            <person name="Nicaud S."/>
            <person name="Jaffe D."/>
            <person name="Fisher S."/>
            <person name="Lutfalla G."/>
            <person name="Dossat C."/>
            <person name="Segurens B."/>
            <person name="Dasilva C."/>
            <person name="Salanoubat M."/>
            <person name="Levy M."/>
            <person name="Boudet N."/>
            <person name="Castellano S."/>
            <person name="Anthouard V."/>
            <person name="Jubin C."/>
            <person name="Castelli V."/>
            <person name="Katinka M."/>
            <person name="Vacherie B."/>
            <person name="Biemont C."/>
            <person name="Skalli Z."/>
            <person name="Cattolico L."/>
            <person name="Poulain J."/>
            <person name="De Berardinis V."/>
            <person name="Cruaud C."/>
            <person name="Duprat S."/>
            <person name="Brottier P."/>
            <person name="Coutanceau J.-P."/>
            <person name="Gouzy J."/>
            <person name="Parra G."/>
            <person name="Lardier G."/>
            <person name="Chapple C."/>
            <person name="McKernan K.J."/>
            <person name="McEwan P."/>
            <person name="Bosak S."/>
            <person name="Kellis M."/>
            <person name="Volff J.-N."/>
            <person name="Guigo R."/>
            <person name="Zody M.C."/>
            <person name="Mesirov J."/>
            <person name="Lindblad-Toh K."/>
            <person name="Birren B."/>
            <person name="Nusbaum C."/>
            <person name="Kahn D."/>
            <person name="Robinson-Rechavi M."/>
            <person name="Laudet V."/>
            <person name="Schachter V."/>
            <person name="Quetier F."/>
            <person name="Saurin W."/>
            <person name="Scarpelli C."/>
            <person name="Wincker P."/>
            <person name="Lander E.S."/>
            <person name="Weissenbach J."/>
            <person name="Roest Crollius H."/>
        </authorList>
    </citation>
    <scope>NUCLEOTIDE SEQUENCE [LARGE SCALE GENOMIC DNA]</scope>
</reference>
<dbReference type="InterPro" id="IPR019826">
    <property type="entry name" value="Carboxylesterase_B_AS"/>
</dbReference>
<accession>Q4RCA9</accession>
<dbReference type="KEGG" id="tng:GSTEN00036881G001"/>
<comment type="caution">
    <text evidence="5">The sequence shown here is derived from an EMBL/GenBank/DDBJ whole genome shotgun (WGS) entry which is preliminary data.</text>
</comment>
<evidence type="ECO:0000256" key="1">
    <source>
        <dbReference type="ARBA" id="ARBA00005964"/>
    </source>
</evidence>
<protein>
    <recommendedName>
        <fullName evidence="3">Carboxylic ester hydrolase</fullName>
        <ecNumber evidence="3">3.1.1.-</ecNumber>
    </recommendedName>
</protein>
<organism evidence="5">
    <name type="scientific">Tetraodon nigroviridis</name>
    <name type="common">Spotted green pufferfish</name>
    <name type="synonym">Chelonodon nigroviridis</name>
    <dbReference type="NCBI Taxonomy" id="99883"/>
    <lineage>
        <taxon>Eukaryota</taxon>
        <taxon>Metazoa</taxon>
        <taxon>Chordata</taxon>
        <taxon>Craniata</taxon>
        <taxon>Vertebrata</taxon>
        <taxon>Euteleostomi</taxon>
        <taxon>Actinopterygii</taxon>
        <taxon>Neopterygii</taxon>
        <taxon>Teleostei</taxon>
        <taxon>Neoteleostei</taxon>
        <taxon>Acanthomorphata</taxon>
        <taxon>Eupercaria</taxon>
        <taxon>Tetraodontiformes</taxon>
        <taxon>Tetradontoidea</taxon>
        <taxon>Tetraodontidae</taxon>
        <taxon>Tetraodon</taxon>
    </lineage>
</organism>
<dbReference type="GO" id="GO:0016787">
    <property type="term" value="F:hydrolase activity"/>
    <property type="evidence" value="ECO:0007669"/>
    <property type="project" value="UniProtKB-KW"/>
</dbReference>
<feature type="domain" description="Carboxylesterase type B" evidence="4">
    <location>
        <begin position="1"/>
        <end position="55"/>
    </location>
</feature>
<dbReference type="PROSITE" id="PS00122">
    <property type="entry name" value="CARBOXYLESTERASE_B_1"/>
    <property type="match status" value="1"/>
</dbReference>
<dbReference type="EC" id="3.1.1.-" evidence="3"/>
<dbReference type="Gene3D" id="3.40.50.1820">
    <property type="entry name" value="alpha/beta hydrolase"/>
    <property type="match status" value="1"/>
</dbReference>
<keyword evidence="2 3" id="KW-0378">Hydrolase</keyword>
<sequence length="116" mass="12442">STGDKHMPGNRGFLDVVAALRWVQGNIAPFGGDPNCVTIFGNSAGGIIVSSLVSFHKELAIKLHQGGFQWPTTSTILCLLTSVLCFIPSSCLQCLLGSSTEPYRRVGLSSARFWKT</sequence>
<evidence type="ECO:0000259" key="4">
    <source>
        <dbReference type="Pfam" id="PF00135"/>
    </source>
</evidence>